<feature type="coiled-coil region" evidence="1">
    <location>
        <begin position="5"/>
        <end position="32"/>
    </location>
</feature>
<sequence>MAYLSSDWAKEVEKLEAEIEALRTALGDALDAIDFARTEGFEWPTDPYTPAILKACPPIKLPAKAQTENTPGTDGQPKAA</sequence>
<name>A0A0F9EQP8_9ZZZZ</name>
<evidence type="ECO:0000313" key="2">
    <source>
        <dbReference type="EMBL" id="KKL47220.1"/>
    </source>
</evidence>
<gene>
    <name evidence="2" type="ORF">LCGC14_2337740</name>
</gene>
<reference evidence="2" key="1">
    <citation type="journal article" date="2015" name="Nature">
        <title>Complex archaea that bridge the gap between prokaryotes and eukaryotes.</title>
        <authorList>
            <person name="Spang A."/>
            <person name="Saw J.H."/>
            <person name="Jorgensen S.L."/>
            <person name="Zaremba-Niedzwiedzka K."/>
            <person name="Martijn J."/>
            <person name="Lind A.E."/>
            <person name="van Eijk R."/>
            <person name="Schleper C."/>
            <person name="Guy L."/>
            <person name="Ettema T.J."/>
        </authorList>
    </citation>
    <scope>NUCLEOTIDE SEQUENCE</scope>
</reference>
<accession>A0A0F9EQP8</accession>
<protein>
    <submittedName>
        <fullName evidence="2">Uncharacterized protein</fullName>
    </submittedName>
</protein>
<dbReference type="EMBL" id="LAZR01033744">
    <property type="protein sequence ID" value="KKL47220.1"/>
    <property type="molecule type" value="Genomic_DNA"/>
</dbReference>
<dbReference type="AlphaFoldDB" id="A0A0F9EQP8"/>
<proteinExistence type="predicted"/>
<organism evidence="2">
    <name type="scientific">marine sediment metagenome</name>
    <dbReference type="NCBI Taxonomy" id="412755"/>
    <lineage>
        <taxon>unclassified sequences</taxon>
        <taxon>metagenomes</taxon>
        <taxon>ecological metagenomes</taxon>
    </lineage>
</organism>
<keyword evidence="1" id="KW-0175">Coiled coil</keyword>
<evidence type="ECO:0000256" key="1">
    <source>
        <dbReference type="SAM" id="Coils"/>
    </source>
</evidence>
<comment type="caution">
    <text evidence="2">The sequence shown here is derived from an EMBL/GenBank/DDBJ whole genome shotgun (WGS) entry which is preliminary data.</text>
</comment>